<evidence type="ECO:0000256" key="1">
    <source>
        <dbReference type="ARBA" id="ARBA00008791"/>
    </source>
</evidence>
<dbReference type="PANTHER" id="PTHR46268">
    <property type="entry name" value="STRESS RESPONSE PROTEIN NHAX"/>
    <property type="match status" value="1"/>
</dbReference>
<comment type="caution">
    <text evidence="3">The sequence shown here is derived from an EMBL/GenBank/DDBJ whole genome shotgun (WGS) entry which is preliminary data.</text>
</comment>
<comment type="similarity">
    <text evidence="1">Belongs to the universal stress protein A family.</text>
</comment>
<dbReference type="RefSeq" id="WP_317901129.1">
    <property type="nucleotide sequence ID" value="NZ_JAIRBC010000005.1"/>
</dbReference>
<dbReference type="Proteomes" id="UP001200642">
    <property type="component" value="Unassembled WGS sequence"/>
</dbReference>
<organism evidence="3 4">
    <name type="scientific">Cerina litoralis</name>
    <dbReference type="NCBI Taxonomy" id="2874477"/>
    <lineage>
        <taxon>Bacteria</taxon>
        <taxon>Pseudomonadati</taxon>
        <taxon>Bacteroidota</taxon>
        <taxon>Flavobacteriia</taxon>
        <taxon>Flavobacteriales</taxon>
        <taxon>Flavobacteriaceae</taxon>
        <taxon>Cerina</taxon>
    </lineage>
</organism>
<dbReference type="SUPFAM" id="SSF52402">
    <property type="entry name" value="Adenine nucleotide alpha hydrolases-like"/>
    <property type="match status" value="2"/>
</dbReference>
<dbReference type="PANTHER" id="PTHR46268:SF6">
    <property type="entry name" value="UNIVERSAL STRESS PROTEIN UP12"/>
    <property type="match status" value="1"/>
</dbReference>
<protein>
    <submittedName>
        <fullName evidence="3">Universal stress protein</fullName>
    </submittedName>
</protein>
<dbReference type="EMBL" id="JAIRBC010000005">
    <property type="protein sequence ID" value="MCG2459985.1"/>
    <property type="molecule type" value="Genomic_DNA"/>
</dbReference>
<evidence type="ECO:0000313" key="4">
    <source>
        <dbReference type="Proteomes" id="UP001200642"/>
    </source>
</evidence>
<gene>
    <name evidence="3" type="ORF">K8352_04450</name>
</gene>
<name>A0AAE3ET44_9FLAO</name>
<proteinExistence type="inferred from homology"/>
<dbReference type="InterPro" id="IPR006015">
    <property type="entry name" value="Universal_stress_UspA"/>
</dbReference>
<dbReference type="AlphaFoldDB" id="A0AAE3ET44"/>
<reference evidence="3" key="1">
    <citation type="submission" date="2023-02" db="EMBL/GenBank/DDBJ databases">
        <title>Genome of Flavobacteriaceae gen. nov. sp. strain F89.</title>
        <authorList>
            <person name="Wang Y."/>
        </authorList>
    </citation>
    <scope>NUCLEOTIDE SEQUENCE</scope>
    <source>
        <strain evidence="3">F89</strain>
    </source>
</reference>
<keyword evidence="4" id="KW-1185">Reference proteome</keyword>
<dbReference type="Gene3D" id="3.40.50.12370">
    <property type="match status" value="1"/>
</dbReference>
<evidence type="ECO:0000313" key="3">
    <source>
        <dbReference type="EMBL" id="MCG2459985.1"/>
    </source>
</evidence>
<dbReference type="PRINTS" id="PR01438">
    <property type="entry name" value="UNVRSLSTRESS"/>
</dbReference>
<sequence>MKKILYATDYSENSVPALRFSYALSKELDAELMVLHVFELQLTLETTFSHSYSREQIRTFANHREKLISFCSQHLQNEPQPLKITWKIDEGHPTPDTIIENAMELDADIIVVGSNSGNRERGNFLGSTTSELMNLAPCPVLAIPNDTDFHGFKKIVYATNFERFDIFSIQKMVNLAQTFKASIHLIQVTTKETDISEDQMNWFKNVLRHKVGYGDIQFDLRYGEDVFETLQMYISEIDPDLVAMLEHEDHNHVKSSPSQSS</sequence>
<dbReference type="CDD" id="cd00293">
    <property type="entry name" value="USP-like"/>
    <property type="match status" value="1"/>
</dbReference>
<dbReference type="InterPro" id="IPR006016">
    <property type="entry name" value="UspA"/>
</dbReference>
<feature type="domain" description="UspA" evidence="2">
    <location>
        <begin position="1"/>
        <end position="144"/>
    </location>
</feature>
<accession>A0AAE3ET44</accession>
<dbReference type="Pfam" id="PF00582">
    <property type="entry name" value="Usp"/>
    <property type="match status" value="1"/>
</dbReference>
<evidence type="ECO:0000259" key="2">
    <source>
        <dbReference type="Pfam" id="PF00582"/>
    </source>
</evidence>